<keyword evidence="3 5" id="KW-0195">Cyclin</keyword>
<dbReference type="Pfam" id="PF00134">
    <property type="entry name" value="Cyclin_N"/>
    <property type="match status" value="1"/>
</dbReference>
<gene>
    <name evidence="7" type="ORF">CTI12_AA477920</name>
</gene>
<dbReference type="Proteomes" id="UP000245207">
    <property type="component" value="Unassembled WGS sequence"/>
</dbReference>
<evidence type="ECO:0000256" key="2">
    <source>
        <dbReference type="ARBA" id="ARBA00022618"/>
    </source>
</evidence>
<dbReference type="InterPro" id="IPR048258">
    <property type="entry name" value="Cyclins_cyclin-box"/>
</dbReference>
<evidence type="ECO:0000313" key="7">
    <source>
        <dbReference type="EMBL" id="PWA49968.1"/>
    </source>
</evidence>
<dbReference type="SMART" id="SM00385">
    <property type="entry name" value="CYCLIN"/>
    <property type="match status" value="1"/>
</dbReference>
<dbReference type="InterPro" id="IPR004367">
    <property type="entry name" value="Cyclin_C-dom"/>
</dbReference>
<dbReference type="GO" id="GO:0051301">
    <property type="term" value="P:cell division"/>
    <property type="evidence" value="ECO:0007669"/>
    <property type="project" value="UniProtKB-KW"/>
</dbReference>
<dbReference type="InterPro" id="IPR006671">
    <property type="entry name" value="Cyclin_N"/>
</dbReference>
<dbReference type="SUPFAM" id="SSF47954">
    <property type="entry name" value="Cyclin-like"/>
    <property type="match status" value="1"/>
</dbReference>
<organism evidence="7 8">
    <name type="scientific">Artemisia annua</name>
    <name type="common">Sweet wormwood</name>
    <dbReference type="NCBI Taxonomy" id="35608"/>
    <lineage>
        <taxon>Eukaryota</taxon>
        <taxon>Viridiplantae</taxon>
        <taxon>Streptophyta</taxon>
        <taxon>Embryophyta</taxon>
        <taxon>Tracheophyta</taxon>
        <taxon>Spermatophyta</taxon>
        <taxon>Magnoliopsida</taxon>
        <taxon>eudicotyledons</taxon>
        <taxon>Gunneridae</taxon>
        <taxon>Pentapetalae</taxon>
        <taxon>asterids</taxon>
        <taxon>campanulids</taxon>
        <taxon>Asterales</taxon>
        <taxon>Asteraceae</taxon>
        <taxon>Asteroideae</taxon>
        <taxon>Anthemideae</taxon>
        <taxon>Artemisiinae</taxon>
        <taxon>Artemisia</taxon>
    </lineage>
</organism>
<name>A0A2U1LLU3_ARTAN</name>
<keyword evidence="2" id="KW-0132">Cell division</keyword>
<dbReference type="AlphaFoldDB" id="A0A2U1LLU3"/>
<evidence type="ECO:0000256" key="1">
    <source>
        <dbReference type="ARBA" id="ARBA00009065"/>
    </source>
</evidence>
<protein>
    <recommendedName>
        <fullName evidence="6">Cyclin-like domain-containing protein</fullName>
    </recommendedName>
</protein>
<keyword evidence="8" id="KW-1185">Reference proteome</keyword>
<dbReference type="InterPro" id="IPR036915">
    <property type="entry name" value="Cyclin-like_sf"/>
</dbReference>
<evidence type="ECO:0000256" key="3">
    <source>
        <dbReference type="ARBA" id="ARBA00023127"/>
    </source>
</evidence>
<dbReference type="Pfam" id="PF02984">
    <property type="entry name" value="Cyclin_C"/>
    <property type="match status" value="1"/>
</dbReference>
<evidence type="ECO:0000256" key="5">
    <source>
        <dbReference type="RuleBase" id="RU000383"/>
    </source>
</evidence>
<dbReference type="FunFam" id="1.10.472.10:FF:000040">
    <property type="entry name" value="D6-type cyclin"/>
    <property type="match status" value="1"/>
</dbReference>
<dbReference type="PROSITE" id="PS00292">
    <property type="entry name" value="CYCLINS"/>
    <property type="match status" value="1"/>
</dbReference>
<dbReference type="STRING" id="35608.A0A2U1LLU3"/>
<dbReference type="CDD" id="cd20544">
    <property type="entry name" value="CYCLIN_AtCycD-like_rpt2"/>
    <property type="match status" value="1"/>
</dbReference>
<evidence type="ECO:0000256" key="4">
    <source>
        <dbReference type="ARBA" id="ARBA00023306"/>
    </source>
</evidence>
<sequence length="330" mass="37317">MTPNVDLVVSSLLCAEENDAICDFDDDDGFVDDYENKNKNENLVMDLESVFNLPLQNEEGLTLLTLKQSEQFVGFVDYLHKLKDQSFLLVARQQAVDWISKVHTHFSFGPLCAYLSVNYLDRFLAVYELPKDKPWMIQLLAVTCLSLGGKMDETEMPLILDMQEAGGSRFVFEAKTIQRMELVVLSTLDWRMKSVTPFSFIDSFIAKINDKSQSQMSSRSLILKSTQLILGLIKGIDFLEFQPSEIASAVAIYVVGIEVENTQISSIFEYAKKERVIKCMELVTKNCTMSFGSGILRSLPESPIGVLDAAILRYKNDDSPTCAKRRRTQH</sequence>
<feature type="domain" description="Cyclin-like" evidence="6">
    <location>
        <begin position="97"/>
        <end position="186"/>
    </location>
</feature>
<comment type="caution">
    <text evidence="7">The sequence shown here is derived from an EMBL/GenBank/DDBJ whole genome shotgun (WGS) entry which is preliminary data.</text>
</comment>
<evidence type="ECO:0000313" key="8">
    <source>
        <dbReference type="Proteomes" id="UP000245207"/>
    </source>
</evidence>
<proteinExistence type="inferred from homology"/>
<dbReference type="Gene3D" id="1.10.472.10">
    <property type="entry name" value="Cyclin-like"/>
    <property type="match status" value="2"/>
</dbReference>
<dbReference type="EMBL" id="PKPP01008709">
    <property type="protein sequence ID" value="PWA49968.1"/>
    <property type="molecule type" value="Genomic_DNA"/>
</dbReference>
<dbReference type="CDD" id="cd20543">
    <property type="entry name" value="CYCLIN_AtCycD-like_rpt1"/>
    <property type="match status" value="1"/>
</dbReference>
<accession>A0A2U1LLU3</accession>
<dbReference type="PANTHER" id="PTHR10177">
    <property type="entry name" value="CYCLINS"/>
    <property type="match status" value="1"/>
</dbReference>
<dbReference type="OrthoDB" id="5590282at2759"/>
<dbReference type="FunFam" id="1.10.472.10:FF:000060">
    <property type="entry name" value="D6-type cyclin"/>
    <property type="match status" value="1"/>
</dbReference>
<dbReference type="InterPro" id="IPR013763">
    <property type="entry name" value="Cyclin-like_dom"/>
</dbReference>
<comment type="similarity">
    <text evidence="1">Belongs to the cyclin family. Cyclin D subfamily.</text>
</comment>
<evidence type="ECO:0000259" key="6">
    <source>
        <dbReference type="SMART" id="SM00385"/>
    </source>
</evidence>
<reference evidence="7 8" key="1">
    <citation type="journal article" date="2018" name="Mol. Plant">
        <title>The genome of Artemisia annua provides insight into the evolution of Asteraceae family and artemisinin biosynthesis.</title>
        <authorList>
            <person name="Shen Q."/>
            <person name="Zhang L."/>
            <person name="Liao Z."/>
            <person name="Wang S."/>
            <person name="Yan T."/>
            <person name="Shi P."/>
            <person name="Liu M."/>
            <person name="Fu X."/>
            <person name="Pan Q."/>
            <person name="Wang Y."/>
            <person name="Lv Z."/>
            <person name="Lu X."/>
            <person name="Zhang F."/>
            <person name="Jiang W."/>
            <person name="Ma Y."/>
            <person name="Chen M."/>
            <person name="Hao X."/>
            <person name="Li L."/>
            <person name="Tang Y."/>
            <person name="Lv G."/>
            <person name="Zhou Y."/>
            <person name="Sun X."/>
            <person name="Brodelius P.E."/>
            <person name="Rose J.K.C."/>
            <person name="Tang K."/>
        </authorList>
    </citation>
    <scope>NUCLEOTIDE SEQUENCE [LARGE SCALE GENOMIC DNA]</scope>
    <source>
        <strain evidence="8">cv. Huhao1</strain>
        <tissue evidence="7">Leaf</tissue>
    </source>
</reference>
<keyword evidence="4" id="KW-0131">Cell cycle</keyword>
<dbReference type="InterPro" id="IPR039361">
    <property type="entry name" value="Cyclin"/>
</dbReference>